<dbReference type="Gene3D" id="3.30.70.2970">
    <property type="entry name" value="Protein of unknown function (DUF541), domain 2"/>
    <property type="match status" value="1"/>
</dbReference>
<gene>
    <name evidence="2" type="ORF">GPA25_12225</name>
</gene>
<dbReference type="PANTHER" id="PTHR34387:SF1">
    <property type="entry name" value="PERIPLASMIC IMMUNOGENIC PROTEIN"/>
    <property type="match status" value="1"/>
</dbReference>
<dbReference type="Pfam" id="PF04402">
    <property type="entry name" value="SIMPL"/>
    <property type="match status" value="1"/>
</dbReference>
<sequence length="235" mass="24843">MIFIPRRHLLALPLALLLLGNVHAAAAEPARAPTTVELSAEASRPARNDMATAILYFQADDKSPAALSRQVNAAIAAALEQTRTYPAVKAKTSGASTFPVYGKEGRKIEGWRMRSEIHLESRDIAALSELLGKLQSSLALASLAMQPAPDTRKSTADLAATDAIHAFQARAQSIAGTLGKPYRIRHLSVTYGGNQRPVFPVMKSAAFAADAAPMAVEAGESEIAVTVSGTIELSD</sequence>
<accession>A0ABX1QEB0</accession>
<keyword evidence="1" id="KW-0732">Signal</keyword>
<reference evidence="2 3" key="1">
    <citation type="submission" date="2019-12" db="EMBL/GenBank/DDBJ databases">
        <title>Comparative genomics gives insights into the taxonomy of the Azoarcus-Aromatoleum group and reveals separate origins of nif in the plant-associated Azoarcus and non-plant-associated Aromatoleum sub-groups.</title>
        <authorList>
            <person name="Lafos M."/>
            <person name="Maluk M."/>
            <person name="Batista M."/>
            <person name="Junghare M."/>
            <person name="Carmona M."/>
            <person name="Faoro H."/>
            <person name="Cruz L.M."/>
            <person name="Battistoni F."/>
            <person name="De Souza E."/>
            <person name="Pedrosa F."/>
            <person name="Chen W.-M."/>
            <person name="Poole P.S."/>
            <person name="Dixon R.A."/>
            <person name="James E.K."/>
        </authorList>
    </citation>
    <scope>NUCLEOTIDE SEQUENCE [LARGE SCALE GENOMIC DNA]</scope>
    <source>
        <strain evidence="2 3">22Lin</strain>
    </source>
</reference>
<dbReference type="InterPro" id="IPR052022">
    <property type="entry name" value="26kDa_periplasmic_antigen"/>
</dbReference>
<dbReference type="RefSeq" id="WP_169260675.1">
    <property type="nucleotide sequence ID" value="NZ_WTVQ01000018.1"/>
</dbReference>
<dbReference type="InterPro" id="IPR007497">
    <property type="entry name" value="SIMPL/DUF541"/>
</dbReference>
<protein>
    <submittedName>
        <fullName evidence="2">DUF541 domain-containing protein</fullName>
    </submittedName>
</protein>
<organism evidence="2 3">
    <name type="scientific">Aromatoleum diolicum</name>
    <dbReference type="NCBI Taxonomy" id="75796"/>
    <lineage>
        <taxon>Bacteria</taxon>
        <taxon>Pseudomonadati</taxon>
        <taxon>Pseudomonadota</taxon>
        <taxon>Betaproteobacteria</taxon>
        <taxon>Rhodocyclales</taxon>
        <taxon>Rhodocyclaceae</taxon>
        <taxon>Aromatoleum</taxon>
    </lineage>
</organism>
<feature type="chain" id="PRO_5046561226" evidence="1">
    <location>
        <begin position="25"/>
        <end position="235"/>
    </location>
</feature>
<dbReference type="PANTHER" id="PTHR34387">
    <property type="entry name" value="SLR1258 PROTEIN"/>
    <property type="match status" value="1"/>
</dbReference>
<keyword evidence="3" id="KW-1185">Reference proteome</keyword>
<evidence type="ECO:0000313" key="2">
    <source>
        <dbReference type="EMBL" id="NMG75524.1"/>
    </source>
</evidence>
<evidence type="ECO:0000313" key="3">
    <source>
        <dbReference type="Proteomes" id="UP000648984"/>
    </source>
</evidence>
<comment type="caution">
    <text evidence="2">The sequence shown here is derived from an EMBL/GenBank/DDBJ whole genome shotgun (WGS) entry which is preliminary data.</text>
</comment>
<evidence type="ECO:0000256" key="1">
    <source>
        <dbReference type="SAM" id="SignalP"/>
    </source>
</evidence>
<dbReference type="Gene3D" id="3.30.110.170">
    <property type="entry name" value="Protein of unknown function (DUF541), domain 1"/>
    <property type="match status" value="1"/>
</dbReference>
<proteinExistence type="predicted"/>
<feature type="signal peptide" evidence="1">
    <location>
        <begin position="1"/>
        <end position="24"/>
    </location>
</feature>
<dbReference type="Proteomes" id="UP000648984">
    <property type="component" value="Unassembled WGS sequence"/>
</dbReference>
<name>A0ABX1QEB0_9RHOO</name>
<dbReference type="EMBL" id="WTVQ01000018">
    <property type="protein sequence ID" value="NMG75524.1"/>
    <property type="molecule type" value="Genomic_DNA"/>
</dbReference>